<dbReference type="InterPro" id="IPR016181">
    <property type="entry name" value="Acyl_CoA_acyltransferase"/>
</dbReference>
<keyword evidence="4" id="KW-0732">Signal</keyword>
<evidence type="ECO:0000259" key="5">
    <source>
        <dbReference type="PROSITE" id="PS51186"/>
    </source>
</evidence>
<reference evidence="6" key="2">
    <citation type="submission" date="2024-10" db="UniProtKB">
        <authorList>
            <consortium name="EnsemblProtists"/>
        </authorList>
    </citation>
    <scope>IDENTIFICATION</scope>
</reference>
<dbReference type="CDD" id="cd04301">
    <property type="entry name" value="NAT_SF"/>
    <property type="match status" value="1"/>
</dbReference>
<dbReference type="PROSITE" id="PS51186">
    <property type="entry name" value="GNAT"/>
    <property type="match status" value="1"/>
</dbReference>
<dbReference type="Pfam" id="PF00583">
    <property type="entry name" value="Acetyltransf_1"/>
    <property type="match status" value="1"/>
</dbReference>
<feature type="signal peptide" evidence="4">
    <location>
        <begin position="1"/>
        <end position="20"/>
    </location>
</feature>
<dbReference type="GO" id="GO:0016747">
    <property type="term" value="F:acyltransferase activity, transferring groups other than amino-acyl groups"/>
    <property type="evidence" value="ECO:0007669"/>
    <property type="project" value="InterPro"/>
</dbReference>
<feature type="chain" id="PRO_5044192970" description="N-acetyltransferase domain-containing protein" evidence="4">
    <location>
        <begin position="21"/>
        <end position="192"/>
    </location>
</feature>
<dbReference type="SUPFAM" id="SSF55729">
    <property type="entry name" value="Acyl-CoA N-acyltransferases (Nat)"/>
    <property type="match status" value="1"/>
</dbReference>
<accession>A0A0D3JSE3</accession>
<keyword evidence="2" id="KW-0012">Acyltransferase</keyword>
<dbReference type="EnsemblProtists" id="EOD26428">
    <property type="protein sequence ID" value="EOD26428"/>
    <property type="gene ID" value="EMIHUDRAFT_205456"/>
</dbReference>
<feature type="region of interest" description="Disordered" evidence="3">
    <location>
        <begin position="173"/>
        <end position="192"/>
    </location>
</feature>
<dbReference type="PaxDb" id="2903-EOD26428"/>
<dbReference type="AlphaFoldDB" id="A0A0D3JSE3"/>
<keyword evidence="1" id="KW-0808">Transferase</keyword>
<proteinExistence type="predicted"/>
<evidence type="ECO:0000256" key="1">
    <source>
        <dbReference type="ARBA" id="ARBA00022679"/>
    </source>
</evidence>
<feature type="domain" description="N-acetyltransferase" evidence="5">
    <location>
        <begin position="1"/>
        <end position="170"/>
    </location>
</feature>
<evidence type="ECO:0000256" key="4">
    <source>
        <dbReference type="SAM" id="SignalP"/>
    </source>
</evidence>
<evidence type="ECO:0000313" key="6">
    <source>
        <dbReference type="EnsemblProtists" id="EOD26428"/>
    </source>
</evidence>
<sequence>MSCTLLLAPLLCAAAPSTLRVRLEQCASRGHAGLPSVLLLAEDDKGPAGSCAIAALRVCADGFVDAAAVARPFLSALYVEPRCRRRGVGQRLVSEAEIVARGWGYGSLCLHVHERNTAGMRLYEKLGFATVEDGSASWRDWSLWHNDEPSGVGFAWPSVGRRVYMERLHAGEETLARGSEERESSGTSPQAG</sequence>
<dbReference type="KEGG" id="ehx:EMIHUDRAFT_205456"/>
<dbReference type="PANTHER" id="PTHR43877:SF1">
    <property type="entry name" value="ACETYLTRANSFERASE"/>
    <property type="match status" value="1"/>
</dbReference>
<dbReference type="GeneID" id="17271974"/>
<dbReference type="Proteomes" id="UP000013827">
    <property type="component" value="Unassembled WGS sequence"/>
</dbReference>
<dbReference type="HOGENOM" id="CLU_1417538_0_0_1"/>
<dbReference type="RefSeq" id="XP_005778857.1">
    <property type="nucleotide sequence ID" value="XM_005778800.1"/>
</dbReference>
<evidence type="ECO:0000256" key="3">
    <source>
        <dbReference type="SAM" id="MobiDB-lite"/>
    </source>
</evidence>
<dbReference type="InterPro" id="IPR050832">
    <property type="entry name" value="Bact_Acetyltransf"/>
</dbReference>
<name>A0A0D3JSE3_EMIH1</name>
<dbReference type="PANTHER" id="PTHR43877">
    <property type="entry name" value="AMINOALKYLPHOSPHONATE N-ACETYLTRANSFERASE-RELATED-RELATED"/>
    <property type="match status" value="1"/>
</dbReference>
<keyword evidence="7" id="KW-1185">Reference proteome</keyword>
<evidence type="ECO:0000313" key="7">
    <source>
        <dbReference type="Proteomes" id="UP000013827"/>
    </source>
</evidence>
<dbReference type="Gene3D" id="3.40.630.30">
    <property type="match status" value="1"/>
</dbReference>
<evidence type="ECO:0000256" key="2">
    <source>
        <dbReference type="ARBA" id="ARBA00023315"/>
    </source>
</evidence>
<organism evidence="6 7">
    <name type="scientific">Emiliania huxleyi (strain CCMP1516)</name>
    <dbReference type="NCBI Taxonomy" id="280463"/>
    <lineage>
        <taxon>Eukaryota</taxon>
        <taxon>Haptista</taxon>
        <taxon>Haptophyta</taxon>
        <taxon>Prymnesiophyceae</taxon>
        <taxon>Isochrysidales</taxon>
        <taxon>Noelaerhabdaceae</taxon>
        <taxon>Emiliania</taxon>
    </lineage>
</organism>
<reference evidence="7" key="1">
    <citation type="journal article" date="2013" name="Nature">
        <title>Pan genome of the phytoplankton Emiliania underpins its global distribution.</title>
        <authorList>
            <person name="Read B.A."/>
            <person name="Kegel J."/>
            <person name="Klute M.J."/>
            <person name="Kuo A."/>
            <person name="Lefebvre S.C."/>
            <person name="Maumus F."/>
            <person name="Mayer C."/>
            <person name="Miller J."/>
            <person name="Monier A."/>
            <person name="Salamov A."/>
            <person name="Young J."/>
            <person name="Aguilar M."/>
            <person name="Claverie J.M."/>
            <person name="Frickenhaus S."/>
            <person name="Gonzalez K."/>
            <person name="Herman E.K."/>
            <person name="Lin Y.C."/>
            <person name="Napier J."/>
            <person name="Ogata H."/>
            <person name="Sarno A.F."/>
            <person name="Shmutz J."/>
            <person name="Schroeder D."/>
            <person name="de Vargas C."/>
            <person name="Verret F."/>
            <person name="von Dassow P."/>
            <person name="Valentin K."/>
            <person name="Van de Peer Y."/>
            <person name="Wheeler G."/>
            <person name="Dacks J.B."/>
            <person name="Delwiche C.F."/>
            <person name="Dyhrman S.T."/>
            <person name="Glockner G."/>
            <person name="John U."/>
            <person name="Richards T."/>
            <person name="Worden A.Z."/>
            <person name="Zhang X."/>
            <person name="Grigoriev I.V."/>
            <person name="Allen A.E."/>
            <person name="Bidle K."/>
            <person name="Borodovsky M."/>
            <person name="Bowler C."/>
            <person name="Brownlee C."/>
            <person name="Cock J.M."/>
            <person name="Elias M."/>
            <person name="Gladyshev V.N."/>
            <person name="Groth M."/>
            <person name="Guda C."/>
            <person name="Hadaegh A."/>
            <person name="Iglesias-Rodriguez M.D."/>
            <person name="Jenkins J."/>
            <person name="Jones B.M."/>
            <person name="Lawson T."/>
            <person name="Leese F."/>
            <person name="Lindquist E."/>
            <person name="Lobanov A."/>
            <person name="Lomsadze A."/>
            <person name="Malik S.B."/>
            <person name="Marsh M.E."/>
            <person name="Mackinder L."/>
            <person name="Mock T."/>
            <person name="Mueller-Roeber B."/>
            <person name="Pagarete A."/>
            <person name="Parker M."/>
            <person name="Probert I."/>
            <person name="Quesneville H."/>
            <person name="Raines C."/>
            <person name="Rensing S.A."/>
            <person name="Riano-Pachon D.M."/>
            <person name="Richier S."/>
            <person name="Rokitta S."/>
            <person name="Shiraiwa Y."/>
            <person name="Soanes D.M."/>
            <person name="van der Giezen M."/>
            <person name="Wahlund T.M."/>
            <person name="Williams B."/>
            <person name="Wilson W."/>
            <person name="Wolfe G."/>
            <person name="Wurch L.L."/>
        </authorList>
    </citation>
    <scope>NUCLEOTIDE SEQUENCE</scope>
</reference>
<feature type="compositionally biased region" description="Basic and acidic residues" evidence="3">
    <location>
        <begin position="173"/>
        <end position="184"/>
    </location>
</feature>
<protein>
    <recommendedName>
        <fullName evidence="5">N-acetyltransferase domain-containing protein</fullName>
    </recommendedName>
</protein>
<dbReference type="InterPro" id="IPR000182">
    <property type="entry name" value="GNAT_dom"/>
</dbReference>